<protein>
    <recommendedName>
        <fullName evidence="3">PhiEco32-like amidoligase-type 2 protein</fullName>
    </recommendedName>
</protein>
<evidence type="ECO:0000313" key="1">
    <source>
        <dbReference type="EMBL" id="MBW7477814.1"/>
    </source>
</evidence>
<evidence type="ECO:0000313" key="2">
    <source>
        <dbReference type="Proteomes" id="UP000812277"/>
    </source>
</evidence>
<comment type="caution">
    <text evidence="1">The sequence shown here is derived from an EMBL/GenBank/DDBJ whole genome shotgun (WGS) entry which is preliminary data.</text>
</comment>
<gene>
    <name evidence="1" type="ORF">K0T92_24185</name>
</gene>
<accession>A0ABS7DCZ9</accession>
<dbReference type="Pfam" id="PF14395">
    <property type="entry name" value="COOH-NH2_lig"/>
    <property type="match status" value="1"/>
</dbReference>
<organism evidence="1 2">
    <name type="scientific">Paenibacillus oenotherae</name>
    <dbReference type="NCBI Taxonomy" id="1435645"/>
    <lineage>
        <taxon>Bacteria</taxon>
        <taxon>Bacillati</taxon>
        <taxon>Bacillota</taxon>
        <taxon>Bacilli</taxon>
        <taxon>Bacillales</taxon>
        <taxon>Paenibacillaceae</taxon>
        <taxon>Paenibacillus</taxon>
    </lineage>
</organism>
<evidence type="ECO:0008006" key="3">
    <source>
        <dbReference type="Google" id="ProtNLM"/>
    </source>
</evidence>
<proteinExistence type="predicted"/>
<sequence>MAGKLWFWDGEGRENGLTPRAWIDGNPEKQDCVIVCGSSPLPEHWRSGGMEPLVLNGGAAAFVMTPGREMDRRLRRAGIVISDNDRAGRRFSVSIFHPRTLEIRRIVDTELQVPFAASSPEHAQRQLKEHDPLFRRLGRLAMKALYAASLDFGVVVVTVADHGSCAVESIRLPDSGMLQDGIWARAIKEYVAVSGIQAAEDRVLAQGRIRIGADPEFLLLSSSGKVVPAAKYLAGGYGTGCDAVVVGGRILYPVAELRPEPAAMPHELANNIRRLLVQASAHITDRSVRWAAGGMPAAGFALGGHIHLSGVPLTGRLLRQLDSYAALLLALVETPAEHARRPRFGTLGDCRLQPHGGFEYRTLPSWLVSPLAAKAAFALALLCARESDVLIYRPMEDERMVEAYYSADLETLRECVEPLAASMKRTASYDELGRWIDPLLDAVRRRESWDTAADLRMKWRIPLGS</sequence>
<dbReference type="Proteomes" id="UP000812277">
    <property type="component" value="Unassembled WGS sequence"/>
</dbReference>
<dbReference type="RefSeq" id="WP_219875198.1">
    <property type="nucleotide sequence ID" value="NZ_JAHZIJ010000033.1"/>
</dbReference>
<dbReference type="EMBL" id="JAHZIJ010000033">
    <property type="protein sequence ID" value="MBW7477814.1"/>
    <property type="molecule type" value="Genomic_DNA"/>
</dbReference>
<keyword evidence="2" id="KW-1185">Reference proteome</keyword>
<dbReference type="InterPro" id="IPR025681">
    <property type="entry name" value="COOH-NH2_lig"/>
</dbReference>
<reference evidence="1 2" key="1">
    <citation type="submission" date="2021-07" db="EMBL/GenBank/DDBJ databases">
        <title>Paenibacillus radiodurans sp. nov., isolated from the southeastern edge of Tengger Desert.</title>
        <authorList>
            <person name="Zhang G."/>
        </authorList>
    </citation>
    <scope>NUCLEOTIDE SEQUENCE [LARGE SCALE GENOMIC DNA]</scope>
    <source>
        <strain evidence="1 2">DT7-4</strain>
    </source>
</reference>
<name>A0ABS7DCZ9_9BACL</name>